<organism evidence="3 4">
    <name type="scientific">Diaminobutyricimonas aerilata</name>
    <dbReference type="NCBI Taxonomy" id="1162967"/>
    <lineage>
        <taxon>Bacteria</taxon>
        <taxon>Bacillati</taxon>
        <taxon>Actinomycetota</taxon>
        <taxon>Actinomycetes</taxon>
        <taxon>Micrococcales</taxon>
        <taxon>Microbacteriaceae</taxon>
        <taxon>Diaminobutyricimonas</taxon>
    </lineage>
</organism>
<keyword evidence="2" id="KW-0472">Membrane</keyword>
<evidence type="ECO:0000313" key="3">
    <source>
        <dbReference type="EMBL" id="PJJ71503.1"/>
    </source>
</evidence>
<name>A0A2M9CHV8_9MICO</name>
<keyword evidence="4" id="KW-1185">Reference proteome</keyword>
<evidence type="ECO:0000256" key="2">
    <source>
        <dbReference type="SAM" id="Phobius"/>
    </source>
</evidence>
<accession>A0A2M9CHV8</accession>
<feature type="region of interest" description="Disordered" evidence="1">
    <location>
        <begin position="46"/>
        <end position="82"/>
    </location>
</feature>
<dbReference type="EMBL" id="PGFF01000001">
    <property type="protein sequence ID" value="PJJ71503.1"/>
    <property type="molecule type" value="Genomic_DNA"/>
</dbReference>
<reference evidence="3 4" key="1">
    <citation type="submission" date="2017-11" db="EMBL/GenBank/DDBJ databases">
        <title>Genomic Encyclopedia of Archaeal and Bacterial Type Strains, Phase II (KMG-II): From Individual Species to Whole Genera.</title>
        <authorList>
            <person name="Goeker M."/>
        </authorList>
    </citation>
    <scope>NUCLEOTIDE SEQUENCE [LARGE SCALE GENOMIC DNA]</scope>
    <source>
        <strain evidence="3 4">DSM 27393</strain>
    </source>
</reference>
<proteinExistence type="predicted"/>
<dbReference type="AlphaFoldDB" id="A0A2M9CHV8"/>
<protein>
    <submittedName>
        <fullName evidence="3">Uncharacterized protein</fullName>
    </submittedName>
</protein>
<feature type="compositionally biased region" description="Basic and acidic residues" evidence="1">
    <location>
        <begin position="46"/>
        <end position="62"/>
    </location>
</feature>
<dbReference type="RefSeq" id="WP_100363799.1">
    <property type="nucleotide sequence ID" value="NZ_PGFF01000001.1"/>
</dbReference>
<evidence type="ECO:0000313" key="4">
    <source>
        <dbReference type="Proteomes" id="UP000228758"/>
    </source>
</evidence>
<comment type="caution">
    <text evidence="3">The sequence shown here is derived from an EMBL/GenBank/DDBJ whole genome shotgun (WGS) entry which is preliminary data.</text>
</comment>
<feature type="transmembrane region" description="Helical" evidence="2">
    <location>
        <begin position="12"/>
        <end position="35"/>
    </location>
</feature>
<keyword evidence="2" id="KW-0812">Transmembrane</keyword>
<sequence length="82" mass="8911">MLTLAAQVDENAVTPGVIGFIAIILVAGATILLLLDMTRRVRRTRYRSEARERLEAEARGEILPEDTPDGPAADGRTPDAPR</sequence>
<dbReference type="Proteomes" id="UP000228758">
    <property type="component" value="Unassembled WGS sequence"/>
</dbReference>
<keyword evidence="2" id="KW-1133">Transmembrane helix</keyword>
<evidence type="ECO:0000256" key="1">
    <source>
        <dbReference type="SAM" id="MobiDB-lite"/>
    </source>
</evidence>
<gene>
    <name evidence="3" type="ORF">CLV46_1052</name>
</gene>